<sequence>MLAPPGQGEINSDTVSDVDSSPVPKGNIKHLLLDIRKVWKSDLKEAQSEIWKLCKKLTVVETKDQTWEK</sequence>
<organism evidence="2 3">
    <name type="scientific">Pelobates cultripes</name>
    <name type="common">Western spadefoot toad</name>
    <dbReference type="NCBI Taxonomy" id="61616"/>
    <lineage>
        <taxon>Eukaryota</taxon>
        <taxon>Metazoa</taxon>
        <taxon>Chordata</taxon>
        <taxon>Craniata</taxon>
        <taxon>Vertebrata</taxon>
        <taxon>Euteleostomi</taxon>
        <taxon>Amphibia</taxon>
        <taxon>Batrachia</taxon>
        <taxon>Anura</taxon>
        <taxon>Pelobatoidea</taxon>
        <taxon>Pelobatidae</taxon>
        <taxon>Pelobates</taxon>
    </lineage>
</organism>
<dbReference type="Proteomes" id="UP001295444">
    <property type="component" value="Chromosome 09"/>
</dbReference>
<protein>
    <submittedName>
        <fullName evidence="2">Uncharacterized protein</fullName>
    </submittedName>
</protein>
<evidence type="ECO:0000313" key="2">
    <source>
        <dbReference type="EMBL" id="CAH2315624.1"/>
    </source>
</evidence>
<feature type="compositionally biased region" description="Low complexity" evidence="1">
    <location>
        <begin position="12"/>
        <end position="24"/>
    </location>
</feature>
<proteinExistence type="predicted"/>
<name>A0AAD1T165_PELCU</name>
<evidence type="ECO:0000256" key="1">
    <source>
        <dbReference type="SAM" id="MobiDB-lite"/>
    </source>
</evidence>
<reference evidence="2" key="1">
    <citation type="submission" date="2022-03" db="EMBL/GenBank/DDBJ databases">
        <authorList>
            <person name="Alioto T."/>
            <person name="Alioto T."/>
            <person name="Gomez Garrido J."/>
        </authorList>
    </citation>
    <scope>NUCLEOTIDE SEQUENCE</scope>
</reference>
<dbReference type="EMBL" id="OW240920">
    <property type="protein sequence ID" value="CAH2315624.1"/>
    <property type="molecule type" value="Genomic_DNA"/>
</dbReference>
<dbReference type="AlphaFoldDB" id="A0AAD1T165"/>
<feature type="region of interest" description="Disordered" evidence="1">
    <location>
        <begin position="1"/>
        <end position="25"/>
    </location>
</feature>
<keyword evidence="3" id="KW-1185">Reference proteome</keyword>
<accession>A0AAD1T165</accession>
<evidence type="ECO:0000313" key="3">
    <source>
        <dbReference type="Proteomes" id="UP001295444"/>
    </source>
</evidence>
<gene>
    <name evidence="2" type="ORF">PECUL_23A014749</name>
</gene>